<dbReference type="InterPro" id="IPR000340">
    <property type="entry name" value="Dual-sp_phosphatase_cat-dom"/>
</dbReference>
<feature type="domain" description="Tyrosine specific protein phosphatases" evidence="4">
    <location>
        <begin position="100"/>
        <end position="160"/>
    </location>
</feature>
<proteinExistence type="predicted"/>
<evidence type="ECO:0000256" key="2">
    <source>
        <dbReference type="ARBA" id="ARBA00022912"/>
    </source>
</evidence>
<evidence type="ECO:0000256" key="1">
    <source>
        <dbReference type="ARBA" id="ARBA00022801"/>
    </source>
</evidence>
<evidence type="ECO:0000313" key="6">
    <source>
        <dbReference type="Proteomes" id="UP000320672"/>
    </source>
</evidence>
<keyword evidence="6" id="KW-1185">Reference proteome</keyword>
<keyword evidence="2" id="KW-0904">Protein phosphatase</keyword>
<evidence type="ECO:0000313" key="5">
    <source>
        <dbReference type="EMBL" id="QDS93150.1"/>
    </source>
</evidence>
<dbReference type="KEGG" id="rml:FF011L_19060"/>
<feature type="domain" description="Tyrosine-protein phosphatase" evidence="3">
    <location>
        <begin position="35"/>
        <end position="179"/>
    </location>
</feature>
<dbReference type="PANTHER" id="PTHR46274">
    <property type="entry name" value="PHOSPHATIDYLINOSITOL PHOSPHATASE"/>
    <property type="match status" value="1"/>
</dbReference>
<gene>
    <name evidence="5" type="ORF">FF011L_19060</name>
</gene>
<reference evidence="5 6" key="1">
    <citation type="submission" date="2019-02" db="EMBL/GenBank/DDBJ databases">
        <title>Deep-cultivation of Planctomycetes and their phenomic and genomic characterization uncovers novel biology.</title>
        <authorList>
            <person name="Wiegand S."/>
            <person name="Jogler M."/>
            <person name="Boedeker C."/>
            <person name="Pinto D."/>
            <person name="Vollmers J."/>
            <person name="Rivas-Marin E."/>
            <person name="Kohn T."/>
            <person name="Peeters S.H."/>
            <person name="Heuer A."/>
            <person name="Rast P."/>
            <person name="Oberbeckmann S."/>
            <person name="Bunk B."/>
            <person name="Jeske O."/>
            <person name="Meyerdierks A."/>
            <person name="Storesund J.E."/>
            <person name="Kallscheuer N."/>
            <person name="Luecker S."/>
            <person name="Lage O.M."/>
            <person name="Pohl T."/>
            <person name="Merkel B.J."/>
            <person name="Hornburger P."/>
            <person name="Mueller R.-W."/>
            <person name="Bruemmer F."/>
            <person name="Labrenz M."/>
            <person name="Spormann A.M."/>
            <person name="Op den Camp H."/>
            <person name="Overmann J."/>
            <person name="Amann R."/>
            <person name="Jetten M.S.M."/>
            <person name="Mascher T."/>
            <person name="Medema M.H."/>
            <person name="Devos D.P."/>
            <person name="Kaster A.-K."/>
            <person name="Ovreas L."/>
            <person name="Rohde M."/>
            <person name="Galperin M.Y."/>
            <person name="Jogler C."/>
        </authorList>
    </citation>
    <scope>NUCLEOTIDE SEQUENCE [LARGE SCALE GENOMIC DNA]</scope>
    <source>
        <strain evidence="5 6">FF011L</strain>
    </source>
</reference>
<dbReference type="SUPFAM" id="SSF52799">
    <property type="entry name" value="(Phosphotyrosine protein) phosphatases II"/>
    <property type="match status" value="1"/>
</dbReference>
<sequence>MPIPKPLQRIYARSVFYPTLWWNMLNGRLLKRRQWSSRIDPSLIVGAFPFARDVPGMAAEGVTAVVNTCEEYAGPIAEYDKYGIEQLHIPTTDFTHPRLEDIEQAVDFIQSHAEQGGTTYVHCKAGRARSATVAICWLIKYRNLSPAQAQALLLSKRPHVNPRVEFRPVVAEFASKYRPS</sequence>
<dbReference type="PROSITE" id="PS50056">
    <property type="entry name" value="TYR_PHOSPHATASE_2"/>
    <property type="match status" value="1"/>
</dbReference>
<dbReference type="InterPro" id="IPR020422">
    <property type="entry name" value="TYR_PHOSPHATASE_DUAL_dom"/>
</dbReference>
<evidence type="ECO:0008006" key="7">
    <source>
        <dbReference type="Google" id="ProtNLM"/>
    </source>
</evidence>
<dbReference type="EMBL" id="CP036262">
    <property type="protein sequence ID" value="QDS93150.1"/>
    <property type="molecule type" value="Genomic_DNA"/>
</dbReference>
<dbReference type="InterPro" id="IPR000387">
    <property type="entry name" value="Tyr_Pase_dom"/>
</dbReference>
<dbReference type="Proteomes" id="UP000320672">
    <property type="component" value="Chromosome"/>
</dbReference>
<organism evidence="5 6">
    <name type="scientific">Roseimaritima multifibrata</name>
    <dbReference type="NCBI Taxonomy" id="1930274"/>
    <lineage>
        <taxon>Bacteria</taxon>
        <taxon>Pseudomonadati</taxon>
        <taxon>Planctomycetota</taxon>
        <taxon>Planctomycetia</taxon>
        <taxon>Pirellulales</taxon>
        <taxon>Pirellulaceae</taxon>
        <taxon>Roseimaritima</taxon>
    </lineage>
</organism>
<dbReference type="PROSITE" id="PS50054">
    <property type="entry name" value="TYR_PHOSPHATASE_DUAL"/>
    <property type="match status" value="1"/>
</dbReference>
<dbReference type="InterPro" id="IPR016130">
    <property type="entry name" value="Tyr_Pase_AS"/>
</dbReference>
<name>A0A517ME34_9BACT</name>
<dbReference type="OrthoDB" id="9806482at2"/>
<dbReference type="PANTHER" id="PTHR46274:SF6">
    <property type="entry name" value="TYR_PHOSPHATASE_2 DOMAIN-CONTAINING PROTEIN"/>
    <property type="match status" value="1"/>
</dbReference>
<dbReference type="PROSITE" id="PS00383">
    <property type="entry name" value="TYR_PHOSPHATASE_1"/>
    <property type="match status" value="1"/>
</dbReference>
<dbReference type="AlphaFoldDB" id="A0A517ME34"/>
<accession>A0A517ME34</accession>
<evidence type="ECO:0000259" key="3">
    <source>
        <dbReference type="PROSITE" id="PS50054"/>
    </source>
</evidence>
<dbReference type="GO" id="GO:0004721">
    <property type="term" value="F:phosphoprotein phosphatase activity"/>
    <property type="evidence" value="ECO:0007669"/>
    <property type="project" value="UniProtKB-KW"/>
</dbReference>
<dbReference type="InterPro" id="IPR029021">
    <property type="entry name" value="Prot-tyrosine_phosphatase-like"/>
</dbReference>
<keyword evidence="1" id="KW-0378">Hydrolase</keyword>
<dbReference type="Gene3D" id="3.90.190.10">
    <property type="entry name" value="Protein tyrosine phosphatase superfamily"/>
    <property type="match status" value="1"/>
</dbReference>
<dbReference type="RefSeq" id="WP_145351313.1">
    <property type="nucleotide sequence ID" value="NZ_CP036262.1"/>
</dbReference>
<dbReference type="SMART" id="SM00195">
    <property type="entry name" value="DSPc"/>
    <property type="match status" value="1"/>
</dbReference>
<evidence type="ECO:0000259" key="4">
    <source>
        <dbReference type="PROSITE" id="PS50056"/>
    </source>
</evidence>
<dbReference type="FunFam" id="3.90.190.10:FF:000157">
    <property type="entry name" value="Protein-tyrosine phosphatase"/>
    <property type="match status" value="1"/>
</dbReference>
<protein>
    <recommendedName>
        <fullName evidence="7">Dual specificity phosphatase, catalytic domain</fullName>
    </recommendedName>
</protein>
<dbReference type="Pfam" id="PF00782">
    <property type="entry name" value="DSPc"/>
    <property type="match status" value="1"/>
</dbReference>